<keyword evidence="4" id="KW-0175">Coiled coil</keyword>
<dbReference type="GO" id="GO:0005634">
    <property type="term" value="C:nucleus"/>
    <property type="evidence" value="ECO:0007669"/>
    <property type="project" value="UniProtKB-SubCell"/>
</dbReference>
<dbReference type="AlphaFoldDB" id="A0A8H5B1Y0"/>
<feature type="region of interest" description="Disordered" evidence="5">
    <location>
        <begin position="49"/>
        <end position="110"/>
    </location>
</feature>
<keyword evidence="6" id="KW-0732">Signal</keyword>
<dbReference type="PANTHER" id="PTHR31001:SF56">
    <property type="entry name" value="ZN(2)-C6 FUNGAL-TYPE DOMAIN-CONTAINING PROTEIN"/>
    <property type="match status" value="1"/>
</dbReference>
<dbReference type="InterPro" id="IPR001138">
    <property type="entry name" value="Zn2Cys6_DnaBD"/>
</dbReference>
<dbReference type="InterPro" id="IPR007219">
    <property type="entry name" value="XnlR_reg_dom"/>
</dbReference>
<evidence type="ECO:0000313" key="9">
    <source>
        <dbReference type="Proteomes" id="UP000567179"/>
    </source>
</evidence>
<comment type="subcellular location">
    <subcellularLocation>
        <location evidence="1">Nucleus</location>
    </subcellularLocation>
</comment>
<evidence type="ECO:0000259" key="7">
    <source>
        <dbReference type="PROSITE" id="PS50048"/>
    </source>
</evidence>
<dbReference type="SUPFAM" id="SSF57701">
    <property type="entry name" value="Zn2/Cys6 DNA-binding domain"/>
    <property type="match status" value="1"/>
</dbReference>
<evidence type="ECO:0000256" key="2">
    <source>
        <dbReference type="ARBA" id="ARBA00022723"/>
    </source>
</evidence>
<dbReference type="GO" id="GO:0008270">
    <property type="term" value="F:zinc ion binding"/>
    <property type="evidence" value="ECO:0007669"/>
    <property type="project" value="InterPro"/>
</dbReference>
<evidence type="ECO:0000256" key="6">
    <source>
        <dbReference type="SAM" id="SignalP"/>
    </source>
</evidence>
<accession>A0A8H5B1Y0</accession>
<dbReference type="OrthoDB" id="424974at2759"/>
<dbReference type="PROSITE" id="PS00463">
    <property type="entry name" value="ZN2_CY6_FUNGAL_1"/>
    <property type="match status" value="1"/>
</dbReference>
<reference evidence="8 9" key="1">
    <citation type="journal article" date="2020" name="ISME J.">
        <title>Uncovering the hidden diversity of litter-decomposition mechanisms in mushroom-forming fungi.</title>
        <authorList>
            <person name="Floudas D."/>
            <person name="Bentzer J."/>
            <person name="Ahren D."/>
            <person name="Johansson T."/>
            <person name="Persson P."/>
            <person name="Tunlid A."/>
        </authorList>
    </citation>
    <scope>NUCLEOTIDE SEQUENCE [LARGE SCALE GENOMIC DNA]</scope>
    <source>
        <strain evidence="8 9">CBS 101986</strain>
    </source>
</reference>
<dbReference type="GO" id="GO:0003677">
    <property type="term" value="F:DNA binding"/>
    <property type="evidence" value="ECO:0007669"/>
    <property type="project" value="InterPro"/>
</dbReference>
<dbReference type="Gene3D" id="4.10.240.10">
    <property type="entry name" value="Zn(2)-C6 fungal-type DNA-binding domain"/>
    <property type="match status" value="1"/>
</dbReference>
<dbReference type="InterPro" id="IPR050613">
    <property type="entry name" value="Sec_Metabolite_Reg"/>
</dbReference>
<protein>
    <recommendedName>
        <fullName evidence="7">Zn(2)-C6 fungal-type domain-containing protein</fullName>
    </recommendedName>
</protein>
<feature type="chain" id="PRO_5034319683" description="Zn(2)-C6 fungal-type domain-containing protein" evidence="6">
    <location>
        <begin position="17"/>
        <end position="851"/>
    </location>
</feature>
<dbReference type="InterPro" id="IPR036864">
    <property type="entry name" value="Zn2-C6_fun-type_DNA-bd_sf"/>
</dbReference>
<dbReference type="SMART" id="SM00066">
    <property type="entry name" value="GAL4"/>
    <property type="match status" value="1"/>
</dbReference>
<sequence>MLTLILLLFRFMHLDQIPASFRLRLPPSCRFPTLVGVAMLGASFDFALDSHQSPSRPPKRARNVSFSEGGTYGQMDDQDTSGAPMTSGTSRGNLAAPSNRGRQPEDRNSRKLSCKECRRLKLKCDRNFPCQSCVKRGCGTLCPDGALTSGRGSRFILAGAEQLHEKIFELCERVRQLEEALERVQAAASSDPHPLLAPDLLKIKTSQELYGSTAFSSATASQSQSATADMLRDENLRQSVGALTLGSQPVYAESSRPTTDFMSRSSSPPDVATDILQLSATFPFPWAVDVSMRKRIRDSLPPKEEAQRICEEARAHALWQFNLDSSETFLPNLLHYCYNTPIEALSPRRLALLLMHLSIGSLVDLTKPLGSLNGEAYHHLARAAVCEIPLMEEPDFDVLHALFFMIWYHLIFSDNKKAVGYAWNLMGFVAKLAQGLGLHREKPRLKTIPEEHEKRRAVFWELLNMDCRMALSLGRPPSIRLGHVDIRPPTCVGPGLYVPTEEIVYHEWKNSFFIECLTPMLEAMVSIDPPDYSLIVGLDKSVRDFGVPALLDENQRLSITPRFLVMQRGLVTMSREIALLQLHRRYFTDAMSSPETFDMDHPLAPSVLATYLGASSLITAVETLFNQEQQLSVRFLHFWFNAFSAAVTLSLLISRAPSSSLAIHAFHDLEKGCRLFKAAAKILPFTSKALPVMQKLADRSQRLLYVNRSTNDNAQVASAGHESPQQLSALFLNAHPSILQSAQKIVARTPTPIHQNSVDVSASAVSDAELAASTDKIRGVAVQGPHEAWLPDIYHFSSVGLSADDRYAVPTPRRTPFIPSSPRVSENESFNFAHGALSMDLVEETSYMAWF</sequence>
<organism evidence="8 9">
    <name type="scientific">Psilocybe cf. subviscida</name>
    <dbReference type="NCBI Taxonomy" id="2480587"/>
    <lineage>
        <taxon>Eukaryota</taxon>
        <taxon>Fungi</taxon>
        <taxon>Dikarya</taxon>
        <taxon>Basidiomycota</taxon>
        <taxon>Agaricomycotina</taxon>
        <taxon>Agaricomycetes</taxon>
        <taxon>Agaricomycetidae</taxon>
        <taxon>Agaricales</taxon>
        <taxon>Agaricineae</taxon>
        <taxon>Strophariaceae</taxon>
        <taxon>Psilocybe</taxon>
    </lineage>
</organism>
<dbReference type="PROSITE" id="PS50048">
    <property type="entry name" value="ZN2_CY6_FUNGAL_2"/>
    <property type="match status" value="1"/>
</dbReference>
<feature type="compositionally biased region" description="Polar residues" evidence="5">
    <location>
        <begin position="80"/>
        <end position="92"/>
    </location>
</feature>
<dbReference type="GO" id="GO:0006351">
    <property type="term" value="P:DNA-templated transcription"/>
    <property type="evidence" value="ECO:0007669"/>
    <property type="project" value="InterPro"/>
</dbReference>
<dbReference type="Pfam" id="PF00172">
    <property type="entry name" value="Zn_clus"/>
    <property type="match status" value="1"/>
</dbReference>
<evidence type="ECO:0000256" key="1">
    <source>
        <dbReference type="ARBA" id="ARBA00004123"/>
    </source>
</evidence>
<proteinExistence type="predicted"/>
<name>A0A8H5B1Y0_9AGAR</name>
<dbReference type="EMBL" id="JAACJJ010000043">
    <property type="protein sequence ID" value="KAF5315048.1"/>
    <property type="molecule type" value="Genomic_DNA"/>
</dbReference>
<keyword evidence="3" id="KW-0539">Nucleus</keyword>
<dbReference type="SMART" id="SM00906">
    <property type="entry name" value="Fungal_trans"/>
    <property type="match status" value="1"/>
</dbReference>
<dbReference type="Proteomes" id="UP000567179">
    <property type="component" value="Unassembled WGS sequence"/>
</dbReference>
<feature type="domain" description="Zn(2)-C6 fungal-type" evidence="7">
    <location>
        <begin position="113"/>
        <end position="142"/>
    </location>
</feature>
<feature type="coiled-coil region" evidence="4">
    <location>
        <begin position="160"/>
        <end position="187"/>
    </location>
</feature>
<feature type="signal peptide" evidence="6">
    <location>
        <begin position="1"/>
        <end position="16"/>
    </location>
</feature>
<evidence type="ECO:0000313" key="8">
    <source>
        <dbReference type="EMBL" id="KAF5315048.1"/>
    </source>
</evidence>
<comment type="caution">
    <text evidence="8">The sequence shown here is derived from an EMBL/GenBank/DDBJ whole genome shotgun (WGS) entry which is preliminary data.</text>
</comment>
<keyword evidence="9" id="KW-1185">Reference proteome</keyword>
<evidence type="ECO:0000256" key="5">
    <source>
        <dbReference type="SAM" id="MobiDB-lite"/>
    </source>
</evidence>
<keyword evidence="2" id="KW-0479">Metal-binding</keyword>
<dbReference type="PANTHER" id="PTHR31001">
    <property type="entry name" value="UNCHARACTERIZED TRANSCRIPTIONAL REGULATORY PROTEIN"/>
    <property type="match status" value="1"/>
</dbReference>
<gene>
    <name evidence="8" type="ORF">D9619_007413</name>
</gene>
<dbReference type="CDD" id="cd12148">
    <property type="entry name" value="fungal_TF_MHR"/>
    <property type="match status" value="1"/>
</dbReference>
<dbReference type="Pfam" id="PF04082">
    <property type="entry name" value="Fungal_trans"/>
    <property type="match status" value="1"/>
</dbReference>
<evidence type="ECO:0000256" key="3">
    <source>
        <dbReference type="ARBA" id="ARBA00023242"/>
    </source>
</evidence>
<dbReference type="GO" id="GO:0000981">
    <property type="term" value="F:DNA-binding transcription factor activity, RNA polymerase II-specific"/>
    <property type="evidence" value="ECO:0007669"/>
    <property type="project" value="InterPro"/>
</dbReference>
<dbReference type="CDD" id="cd00067">
    <property type="entry name" value="GAL4"/>
    <property type="match status" value="1"/>
</dbReference>
<evidence type="ECO:0000256" key="4">
    <source>
        <dbReference type="SAM" id="Coils"/>
    </source>
</evidence>